<evidence type="ECO:0000313" key="2">
    <source>
        <dbReference type="EMBL" id="KAG0583504.1"/>
    </source>
</evidence>
<proteinExistence type="predicted"/>
<keyword evidence="1" id="KW-1133">Transmembrane helix</keyword>
<feature type="transmembrane region" description="Helical" evidence="1">
    <location>
        <begin position="170"/>
        <end position="192"/>
    </location>
</feature>
<reference evidence="2" key="1">
    <citation type="submission" date="2020-06" db="EMBL/GenBank/DDBJ databases">
        <title>WGS assembly of Ceratodon purpureus strain R40.</title>
        <authorList>
            <person name="Carey S.B."/>
            <person name="Jenkins J."/>
            <person name="Shu S."/>
            <person name="Lovell J.T."/>
            <person name="Sreedasyam A."/>
            <person name="Maumus F."/>
            <person name="Tiley G.P."/>
            <person name="Fernandez-Pozo N."/>
            <person name="Barry K."/>
            <person name="Chen C."/>
            <person name="Wang M."/>
            <person name="Lipzen A."/>
            <person name="Daum C."/>
            <person name="Saski C.A."/>
            <person name="Payton A.C."/>
            <person name="Mcbreen J.C."/>
            <person name="Conrad R.E."/>
            <person name="Kollar L.M."/>
            <person name="Olsson S."/>
            <person name="Huttunen S."/>
            <person name="Landis J.B."/>
            <person name="Wickett N.J."/>
            <person name="Johnson M.G."/>
            <person name="Rensing S.A."/>
            <person name="Grimwood J."/>
            <person name="Schmutz J."/>
            <person name="Mcdaniel S.F."/>
        </authorList>
    </citation>
    <scope>NUCLEOTIDE SEQUENCE</scope>
    <source>
        <strain evidence="2">R40</strain>
    </source>
</reference>
<gene>
    <name evidence="2" type="ORF">KC19_3G141900</name>
</gene>
<evidence type="ECO:0000313" key="3">
    <source>
        <dbReference type="Proteomes" id="UP000822688"/>
    </source>
</evidence>
<keyword evidence="3" id="KW-1185">Reference proteome</keyword>
<name>A0A8T0II75_CERPU</name>
<organism evidence="2 3">
    <name type="scientific">Ceratodon purpureus</name>
    <name type="common">Fire moss</name>
    <name type="synonym">Dicranum purpureum</name>
    <dbReference type="NCBI Taxonomy" id="3225"/>
    <lineage>
        <taxon>Eukaryota</taxon>
        <taxon>Viridiplantae</taxon>
        <taxon>Streptophyta</taxon>
        <taxon>Embryophyta</taxon>
        <taxon>Bryophyta</taxon>
        <taxon>Bryophytina</taxon>
        <taxon>Bryopsida</taxon>
        <taxon>Dicranidae</taxon>
        <taxon>Pseudoditrichales</taxon>
        <taxon>Ditrichaceae</taxon>
        <taxon>Ceratodon</taxon>
    </lineage>
</organism>
<feature type="transmembrane region" description="Helical" evidence="1">
    <location>
        <begin position="247"/>
        <end position="267"/>
    </location>
</feature>
<keyword evidence="1" id="KW-0472">Membrane</keyword>
<dbReference type="PANTHER" id="PTHR33287">
    <property type="entry name" value="OS03G0453550 PROTEIN"/>
    <property type="match status" value="1"/>
</dbReference>
<dbReference type="PANTHER" id="PTHR33287:SF11">
    <property type="entry name" value="OS03G0778400 PROTEIN"/>
    <property type="match status" value="1"/>
</dbReference>
<evidence type="ECO:0000256" key="1">
    <source>
        <dbReference type="SAM" id="Phobius"/>
    </source>
</evidence>
<keyword evidence="1" id="KW-0812">Transmembrane</keyword>
<dbReference type="Proteomes" id="UP000822688">
    <property type="component" value="Chromosome 3"/>
</dbReference>
<dbReference type="EMBL" id="CM026423">
    <property type="protein sequence ID" value="KAG0583504.1"/>
    <property type="molecule type" value="Genomic_DNA"/>
</dbReference>
<accession>A0A8T0II75</accession>
<feature type="transmembrane region" description="Helical" evidence="1">
    <location>
        <begin position="140"/>
        <end position="158"/>
    </location>
</feature>
<protein>
    <submittedName>
        <fullName evidence="2">Uncharacterized protein</fullName>
    </submittedName>
</protein>
<sequence length="276" mass="30416">MSQPRLNEAYISVASFPSGCVVAWLAWASGEMGSSIPMQHLQSCSSELGSQDALLGASEGSFSCSSGGHSKHGSGHVAIDVPDGSRAKLVTNEIEANSLLEIHKDERLSLILADWEKKLKESQVRKERKQALSLNVKNEIYHLIGFFSVFQGVVLTAVSQASQLTCHNWWGPFALSLLASITTLVGVCHKFYNFIIWKRATDVEVCNSKVLKTQISKLKKFGRRFNFAEHAPDIIPRGEVPHQFVRYYILGSLVVASMLGFSAIMLISCQKILCDN</sequence>
<dbReference type="AlphaFoldDB" id="A0A8T0II75"/>
<comment type="caution">
    <text evidence="2">The sequence shown here is derived from an EMBL/GenBank/DDBJ whole genome shotgun (WGS) entry which is preliminary data.</text>
</comment>